<sequence length="152" mass="17775">MLNLLNVEAFIQYFIDDIKYVKNANESLKWYFFTEFLFKSYHITVSLLTVMRATNGKDVLFHLSFLSIIVGQAFLIYYHVNELSLESTYLSQRIFNSNWYDQSSEVKRSLLIVMARVQRPLVLTIGNFGVIDNDLIVTMVKAAYSFVLYQII</sequence>
<keyword evidence="12" id="KW-1185">Reference proteome</keyword>
<dbReference type="AlphaFoldDB" id="A0A9P0DTR4"/>
<protein>
    <recommendedName>
        <fullName evidence="13">Odorant receptor</fullName>
    </recommendedName>
</protein>
<evidence type="ECO:0000313" key="11">
    <source>
        <dbReference type="EMBL" id="CAH1159953.1"/>
    </source>
</evidence>
<evidence type="ECO:0000256" key="10">
    <source>
        <dbReference type="SAM" id="Phobius"/>
    </source>
</evidence>
<dbReference type="InterPro" id="IPR004117">
    <property type="entry name" value="7tm6_olfct_rcpt"/>
</dbReference>
<proteinExistence type="predicted"/>
<evidence type="ECO:0000256" key="5">
    <source>
        <dbReference type="ARBA" id="ARBA00022725"/>
    </source>
</evidence>
<evidence type="ECO:0000256" key="4">
    <source>
        <dbReference type="ARBA" id="ARBA00022692"/>
    </source>
</evidence>
<evidence type="ECO:0000256" key="1">
    <source>
        <dbReference type="ARBA" id="ARBA00004651"/>
    </source>
</evidence>
<keyword evidence="2" id="KW-1003">Cell membrane</keyword>
<name>A0A9P0DTR4_PHACE</name>
<dbReference type="PANTHER" id="PTHR21137:SF35">
    <property type="entry name" value="ODORANT RECEPTOR 19A-RELATED"/>
    <property type="match status" value="1"/>
</dbReference>
<comment type="subcellular location">
    <subcellularLocation>
        <location evidence="1">Cell membrane</location>
        <topology evidence="1">Multi-pass membrane protein</topology>
    </subcellularLocation>
</comment>
<evidence type="ECO:0008006" key="13">
    <source>
        <dbReference type="Google" id="ProtNLM"/>
    </source>
</evidence>
<gene>
    <name evidence="11" type="ORF">PHAECO_LOCUS7279</name>
</gene>
<keyword evidence="7 10" id="KW-0472">Membrane</keyword>
<dbReference type="GO" id="GO:0005549">
    <property type="term" value="F:odorant binding"/>
    <property type="evidence" value="ECO:0007669"/>
    <property type="project" value="InterPro"/>
</dbReference>
<dbReference type="OrthoDB" id="1431247at2759"/>
<evidence type="ECO:0000256" key="3">
    <source>
        <dbReference type="ARBA" id="ARBA00022606"/>
    </source>
</evidence>
<evidence type="ECO:0000256" key="8">
    <source>
        <dbReference type="ARBA" id="ARBA00023170"/>
    </source>
</evidence>
<keyword evidence="5" id="KW-0552">Olfaction</keyword>
<evidence type="ECO:0000256" key="9">
    <source>
        <dbReference type="ARBA" id="ARBA00023224"/>
    </source>
</evidence>
<keyword evidence="8" id="KW-0675">Receptor</keyword>
<dbReference type="GO" id="GO:0004984">
    <property type="term" value="F:olfactory receptor activity"/>
    <property type="evidence" value="ECO:0007669"/>
    <property type="project" value="InterPro"/>
</dbReference>
<evidence type="ECO:0000256" key="6">
    <source>
        <dbReference type="ARBA" id="ARBA00022989"/>
    </source>
</evidence>
<keyword evidence="6 10" id="KW-1133">Transmembrane helix</keyword>
<keyword evidence="3" id="KW-0716">Sensory transduction</keyword>
<dbReference type="GO" id="GO:0005886">
    <property type="term" value="C:plasma membrane"/>
    <property type="evidence" value="ECO:0007669"/>
    <property type="project" value="UniProtKB-SubCell"/>
</dbReference>
<dbReference type="EMBL" id="OU896709">
    <property type="protein sequence ID" value="CAH1159953.1"/>
    <property type="molecule type" value="Genomic_DNA"/>
</dbReference>
<feature type="transmembrane region" description="Helical" evidence="10">
    <location>
        <begin position="59"/>
        <end position="80"/>
    </location>
</feature>
<keyword evidence="4 10" id="KW-0812">Transmembrane</keyword>
<dbReference type="Pfam" id="PF02949">
    <property type="entry name" value="7tm_6"/>
    <property type="match status" value="1"/>
</dbReference>
<organism evidence="11 12">
    <name type="scientific">Phaedon cochleariae</name>
    <name type="common">Mustard beetle</name>
    <dbReference type="NCBI Taxonomy" id="80249"/>
    <lineage>
        <taxon>Eukaryota</taxon>
        <taxon>Metazoa</taxon>
        <taxon>Ecdysozoa</taxon>
        <taxon>Arthropoda</taxon>
        <taxon>Hexapoda</taxon>
        <taxon>Insecta</taxon>
        <taxon>Pterygota</taxon>
        <taxon>Neoptera</taxon>
        <taxon>Endopterygota</taxon>
        <taxon>Coleoptera</taxon>
        <taxon>Polyphaga</taxon>
        <taxon>Cucujiformia</taxon>
        <taxon>Chrysomeloidea</taxon>
        <taxon>Chrysomelidae</taxon>
        <taxon>Chrysomelinae</taxon>
        <taxon>Chrysomelini</taxon>
        <taxon>Phaedon</taxon>
    </lineage>
</organism>
<evidence type="ECO:0000313" key="12">
    <source>
        <dbReference type="Proteomes" id="UP001153737"/>
    </source>
</evidence>
<accession>A0A9P0DTR4</accession>
<evidence type="ECO:0000256" key="2">
    <source>
        <dbReference type="ARBA" id="ARBA00022475"/>
    </source>
</evidence>
<reference evidence="11" key="1">
    <citation type="submission" date="2022-01" db="EMBL/GenBank/DDBJ databases">
        <authorList>
            <person name="King R."/>
        </authorList>
    </citation>
    <scope>NUCLEOTIDE SEQUENCE</scope>
</reference>
<dbReference type="Proteomes" id="UP001153737">
    <property type="component" value="Chromosome 3"/>
</dbReference>
<reference evidence="11" key="2">
    <citation type="submission" date="2022-10" db="EMBL/GenBank/DDBJ databases">
        <authorList>
            <consortium name="ENA_rothamsted_submissions"/>
            <consortium name="culmorum"/>
            <person name="King R."/>
        </authorList>
    </citation>
    <scope>NUCLEOTIDE SEQUENCE</scope>
</reference>
<evidence type="ECO:0000256" key="7">
    <source>
        <dbReference type="ARBA" id="ARBA00023136"/>
    </source>
</evidence>
<keyword evidence="9" id="KW-0807">Transducer</keyword>
<dbReference type="GO" id="GO:0007165">
    <property type="term" value="P:signal transduction"/>
    <property type="evidence" value="ECO:0007669"/>
    <property type="project" value="UniProtKB-KW"/>
</dbReference>
<dbReference type="PANTHER" id="PTHR21137">
    <property type="entry name" value="ODORANT RECEPTOR"/>
    <property type="match status" value="1"/>
</dbReference>